<keyword evidence="2" id="KW-1185">Reference proteome</keyword>
<reference evidence="1 2" key="1">
    <citation type="submission" date="2023-11" db="EMBL/GenBank/DDBJ databases">
        <authorList>
            <person name="Hedman E."/>
            <person name="Englund M."/>
            <person name="Stromberg M."/>
            <person name="Nyberg Akerstrom W."/>
            <person name="Nylinder S."/>
            <person name="Jareborg N."/>
            <person name="Kallberg Y."/>
            <person name="Kronander E."/>
        </authorList>
    </citation>
    <scope>NUCLEOTIDE SEQUENCE [LARGE SCALE GENOMIC DNA]</scope>
</reference>
<dbReference type="SUPFAM" id="SSF50630">
    <property type="entry name" value="Acid proteases"/>
    <property type="match status" value="1"/>
</dbReference>
<organism evidence="1 2">
    <name type="scientific">Parnassius mnemosyne</name>
    <name type="common">clouded apollo</name>
    <dbReference type="NCBI Taxonomy" id="213953"/>
    <lineage>
        <taxon>Eukaryota</taxon>
        <taxon>Metazoa</taxon>
        <taxon>Ecdysozoa</taxon>
        <taxon>Arthropoda</taxon>
        <taxon>Hexapoda</taxon>
        <taxon>Insecta</taxon>
        <taxon>Pterygota</taxon>
        <taxon>Neoptera</taxon>
        <taxon>Endopterygota</taxon>
        <taxon>Lepidoptera</taxon>
        <taxon>Glossata</taxon>
        <taxon>Ditrysia</taxon>
        <taxon>Papilionoidea</taxon>
        <taxon>Papilionidae</taxon>
        <taxon>Parnassiinae</taxon>
        <taxon>Parnassini</taxon>
        <taxon>Parnassius</taxon>
        <taxon>Driopa</taxon>
    </lineage>
</organism>
<evidence type="ECO:0000313" key="2">
    <source>
        <dbReference type="Proteomes" id="UP001314205"/>
    </source>
</evidence>
<protein>
    <recommendedName>
        <fullName evidence="3">Peptidase A2 domain-containing protein</fullName>
    </recommendedName>
</protein>
<evidence type="ECO:0000313" key="1">
    <source>
        <dbReference type="EMBL" id="CAK1578782.1"/>
    </source>
</evidence>
<dbReference type="CDD" id="cd00303">
    <property type="entry name" value="retropepsin_like"/>
    <property type="match status" value="1"/>
</dbReference>
<dbReference type="Proteomes" id="UP001314205">
    <property type="component" value="Unassembled WGS sequence"/>
</dbReference>
<gene>
    <name evidence="1" type="ORF">PARMNEM_LOCUS820</name>
</gene>
<dbReference type="AlphaFoldDB" id="A0AAV1KA37"/>
<dbReference type="InterPro" id="IPR021109">
    <property type="entry name" value="Peptidase_aspartic_dom_sf"/>
</dbReference>
<evidence type="ECO:0008006" key="3">
    <source>
        <dbReference type="Google" id="ProtNLM"/>
    </source>
</evidence>
<sequence length="234" mass="25752">MRAYLDTGSELNVMAQDAAKAIKVQIKPTNIILKGFNGQARASGEFRFTLSVDEVEMEMTAVIANIDFGNFALIIGQPIINNKRIELNVTKNGVKISMTSCPERILGALDIVEAVSRFRVRVIEDTEVLVGDTLVKVLVEVVNEGNVCTKPRQHSMGKVDYAIASMVIRNGTGYLKVCNVGVVPFMWKKGEVVTRAERCEEMTEVNSKIFSLRNVSQVTKESDIVGGINPPCTR</sequence>
<accession>A0AAV1KA37</accession>
<name>A0AAV1KA37_9NEOP</name>
<dbReference type="EMBL" id="CAVLGL010000001">
    <property type="protein sequence ID" value="CAK1578782.1"/>
    <property type="molecule type" value="Genomic_DNA"/>
</dbReference>
<proteinExistence type="predicted"/>
<comment type="caution">
    <text evidence="1">The sequence shown here is derived from an EMBL/GenBank/DDBJ whole genome shotgun (WGS) entry which is preliminary data.</text>
</comment>
<dbReference type="Gene3D" id="2.40.70.10">
    <property type="entry name" value="Acid Proteases"/>
    <property type="match status" value="1"/>
</dbReference>